<gene>
    <name evidence="2" type="ORF">LCGC14_0323780</name>
</gene>
<evidence type="ECO:0000259" key="1">
    <source>
        <dbReference type="Pfam" id="PF06251"/>
    </source>
</evidence>
<dbReference type="AlphaFoldDB" id="A0A0F9U128"/>
<dbReference type="Pfam" id="PF06251">
    <property type="entry name" value="Caps_syn_GfcC_C"/>
    <property type="match status" value="1"/>
</dbReference>
<comment type="caution">
    <text evidence="2">The sequence shown here is derived from an EMBL/GenBank/DDBJ whole genome shotgun (WGS) entry which is preliminary data.</text>
</comment>
<evidence type="ECO:0000313" key="2">
    <source>
        <dbReference type="EMBL" id="KKN81007.1"/>
    </source>
</evidence>
<feature type="domain" description="Capsule biosynthesis GfcC-like C-terminal" evidence="1">
    <location>
        <begin position="169"/>
        <end position="250"/>
    </location>
</feature>
<dbReference type="EMBL" id="LAZR01000221">
    <property type="protein sequence ID" value="KKN81007.1"/>
    <property type="molecule type" value="Genomic_DNA"/>
</dbReference>
<reference evidence="2" key="1">
    <citation type="journal article" date="2015" name="Nature">
        <title>Complex archaea that bridge the gap between prokaryotes and eukaryotes.</title>
        <authorList>
            <person name="Spang A."/>
            <person name="Saw J.H."/>
            <person name="Jorgensen S.L."/>
            <person name="Zaremba-Niedzwiedzka K."/>
            <person name="Martijn J."/>
            <person name="Lind A.E."/>
            <person name="van Eijk R."/>
            <person name="Schleper C."/>
            <person name="Guy L."/>
            <person name="Ettema T.J."/>
        </authorList>
    </citation>
    <scope>NUCLEOTIDE SEQUENCE</scope>
</reference>
<accession>A0A0F9U128</accession>
<dbReference type="InterPro" id="IPR010425">
    <property type="entry name" value="Caps_synth_GfcC-like_C"/>
</dbReference>
<sequence>MKRAWIIPFITGCSFTMFSAFSHAAQTVNVSGAVQRPGDLAWQPGARLLNASIGAGVADDAWYQGAALLRKSAIRDQRKLKHGILFDLQSAVVNARATASPETGDLLASWHQRVQNMPVTGRVSAELNPLKQYLTEFNPLLEPDDQIIYPRRPSQVRVMGAVQQDCVLDFVPARDPADYVAECTLHEAANREYLYLVQPDGKVQSIGIAYWNAEDAWIAVGAVLYVPFEPAFFGPSSSEFNKEMATWLATQYRLTGGYSE</sequence>
<organism evidence="2">
    <name type="scientific">marine sediment metagenome</name>
    <dbReference type="NCBI Taxonomy" id="412755"/>
    <lineage>
        <taxon>unclassified sequences</taxon>
        <taxon>metagenomes</taxon>
        <taxon>ecological metagenomes</taxon>
    </lineage>
</organism>
<dbReference type="Gene3D" id="3.10.560.10">
    <property type="entry name" value="Outer membrane lipoprotein wza domain like"/>
    <property type="match status" value="1"/>
</dbReference>
<protein>
    <recommendedName>
        <fullName evidence="1">Capsule biosynthesis GfcC-like C-terminal domain-containing protein</fullName>
    </recommendedName>
</protein>
<proteinExistence type="predicted"/>
<name>A0A0F9U128_9ZZZZ</name>